<sequence length="46" mass="5566">MSKIQEFIKKDIERHPELKKEYEQVDLDLDASVLVKDMREGWEMSQ</sequence>
<keyword evidence="2" id="KW-1185">Reference proteome</keyword>
<comment type="caution">
    <text evidence="1">The sequence shown here is derived from an EMBL/GenBank/DDBJ whole genome shotgun (WGS) entry which is preliminary data.</text>
</comment>
<organism evidence="1 2">
    <name type="scientific">Lactobacillus crispatus</name>
    <dbReference type="NCBI Taxonomy" id="47770"/>
    <lineage>
        <taxon>Bacteria</taxon>
        <taxon>Bacillati</taxon>
        <taxon>Bacillota</taxon>
        <taxon>Bacilli</taxon>
        <taxon>Lactobacillales</taxon>
        <taxon>Lactobacillaceae</taxon>
        <taxon>Lactobacillus</taxon>
    </lineage>
</organism>
<evidence type="ECO:0000313" key="2">
    <source>
        <dbReference type="Proteomes" id="UP001434419"/>
    </source>
</evidence>
<dbReference type="EMBL" id="JBETVU010000012">
    <property type="protein sequence ID" value="MES5148691.1"/>
    <property type="molecule type" value="Genomic_DNA"/>
</dbReference>
<gene>
    <name evidence="1" type="ORF">ABVC42_01855</name>
</gene>
<dbReference type="Proteomes" id="UP001434419">
    <property type="component" value="Unassembled WGS sequence"/>
</dbReference>
<accession>A0ABV2B5Z2</accession>
<proteinExistence type="predicted"/>
<name>A0ABV2B5Z2_9LACO</name>
<protein>
    <submittedName>
        <fullName evidence="1">Uncharacterized protein</fullName>
    </submittedName>
</protein>
<evidence type="ECO:0000313" key="1">
    <source>
        <dbReference type="EMBL" id="MES5148691.1"/>
    </source>
</evidence>
<dbReference type="RefSeq" id="WP_005725422.1">
    <property type="nucleotide sequence ID" value="NZ_CAZZQD010000001.1"/>
</dbReference>
<reference evidence="1" key="1">
    <citation type="submission" date="2024-06" db="EMBL/GenBank/DDBJ databases">
        <title>Vaginal Lactobacillus fatty acid response mechanisms reveal a metabolite-targeted strategy for bacterial vaginosis treatment.</title>
        <authorList>
            <person name="Zhu M."/>
            <person name="Blainey P.C."/>
            <person name="Bloom S.M."/>
            <person name="Kwon D.S."/>
        </authorList>
    </citation>
    <scope>NUCLEOTIDE SEQUENCE</scope>
    <source>
        <strain evidence="1">194_F1_1</strain>
    </source>
</reference>